<sequence>MGYIPILLFCFFSLLNRVTATAIGIINITQFIRDGDTIVSADGTYELGFFSPGKSKNRYLGIWYGKIPVQTVVWVANRETPLNDSLGVLKITDKGILILLDRSGSVIWSSNTARPARNPTAQLLESGNLVVKEEGDNNLENSLWQSFEHPTDTILPGMKLGRSRITGMDWSMTSWKSEDDPSRGNITCKLAPYGYPDMVVMEGSQVKYRSGLWDGLRFSGVPSTKPNPIYKYEFVFNEKEIFYRESLVDKSMHWRLVTRQNGDVASFTWIEKKQSWLLYETANTDNCDRYAICGANGFCDIQSSPVCDCLNGFVPKSPRDWNVTDWANGCVRRTPLNCSGDGFRKLAGVKMPETKSSWFSKTMNLEECRNTCLEKCNCTAYSNLDIRNGGSGCLLWFGDLVDIRVLDDNEQEIYIRMAESELVVDNGDGAKINKKSKAKKRIIISTVLSTGILFLGLALVLSVWMKKQQKNRKIADALERSADHMHKEDLELPMFDLGTLACATNNFSVENKLGEGGFGSVYKGTLEDRREIAVKRLSKNSRQGLDEFKNEANYIVKLQHQNLVKLLGCCIQGDEKILIYEFLPNRSLDIFIFENTHSFLLDWTKRCNIIFGIARGLLYLHQDSRLRVIHRDLKASNILLDDELNPKISDFGLARSFGGNETEANTNTVAGTYGYISPEYANHGLYSLKSDVFSFGVLVLEIVSGNRNRGFIHPDHSLNLLGHAWRLFEENRPLELVEESLVIACNLSEVLRSIHVGLLCVQENPEDRPNMSNVVLMLRDDGTLPQPKQPGFFTERDLTEARYSSSLSKPCSVNECSISELRPR</sequence>
<proteinExistence type="predicted"/>
<evidence type="ECO:0000313" key="2">
    <source>
        <dbReference type="Proteomes" id="UP000006729"/>
    </source>
</evidence>
<dbReference type="EMBL" id="CM009290">
    <property type="protein sequence ID" value="KAI9403359.1"/>
    <property type="molecule type" value="Genomic_DNA"/>
</dbReference>
<gene>
    <name evidence="1" type="ORF">POPTR_001G413400v4</name>
</gene>
<reference evidence="1 2" key="1">
    <citation type="journal article" date="2006" name="Science">
        <title>The genome of black cottonwood, Populus trichocarpa (Torr. &amp; Gray).</title>
        <authorList>
            <person name="Tuskan G.A."/>
            <person name="Difazio S."/>
            <person name="Jansson S."/>
            <person name="Bohlmann J."/>
            <person name="Grigoriev I."/>
            <person name="Hellsten U."/>
            <person name="Putnam N."/>
            <person name="Ralph S."/>
            <person name="Rombauts S."/>
            <person name="Salamov A."/>
            <person name="Schein J."/>
            <person name="Sterck L."/>
            <person name="Aerts A."/>
            <person name="Bhalerao R.R."/>
            <person name="Bhalerao R.P."/>
            <person name="Blaudez D."/>
            <person name="Boerjan W."/>
            <person name="Brun A."/>
            <person name="Brunner A."/>
            <person name="Busov V."/>
            <person name="Campbell M."/>
            <person name="Carlson J."/>
            <person name="Chalot M."/>
            <person name="Chapman J."/>
            <person name="Chen G.L."/>
            <person name="Cooper D."/>
            <person name="Coutinho P.M."/>
            <person name="Couturier J."/>
            <person name="Covert S."/>
            <person name="Cronk Q."/>
            <person name="Cunningham R."/>
            <person name="Davis J."/>
            <person name="Degroeve S."/>
            <person name="Dejardin A."/>
            <person name="Depamphilis C."/>
            <person name="Detter J."/>
            <person name="Dirks B."/>
            <person name="Dubchak I."/>
            <person name="Duplessis S."/>
            <person name="Ehlting J."/>
            <person name="Ellis B."/>
            <person name="Gendler K."/>
            <person name="Goodstein D."/>
            <person name="Gribskov M."/>
            <person name="Grimwood J."/>
            <person name="Groover A."/>
            <person name="Gunter L."/>
            <person name="Hamberger B."/>
            <person name="Heinze B."/>
            <person name="Helariutta Y."/>
            <person name="Henrissat B."/>
            <person name="Holligan D."/>
            <person name="Holt R."/>
            <person name="Huang W."/>
            <person name="Islam-Faridi N."/>
            <person name="Jones S."/>
            <person name="Jones-Rhoades M."/>
            <person name="Jorgensen R."/>
            <person name="Joshi C."/>
            <person name="Kangasjarvi J."/>
            <person name="Karlsson J."/>
            <person name="Kelleher C."/>
            <person name="Kirkpatrick R."/>
            <person name="Kirst M."/>
            <person name="Kohler A."/>
            <person name="Kalluri U."/>
            <person name="Larimer F."/>
            <person name="Leebens-Mack J."/>
            <person name="Leple J.C."/>
            <person name="Locascio P."/>
            <person name="Lou Y."/>
            <person name="Lucas S."/>
            <person name="Martin F."/>
            <person name="Montanini B."/>
            <person name="Napoli C."/>
            <person name="Nelson D.R."/>
            <person name="Nelson C."/>
            <person name="Nieminen K."/>
            <person name="Nilsson O."/>
            <person name="Pereda V."/>
            <person name="Peter G."/>
            <person name="Philippe R."/>
            <person name="Pilate G."/>
            <person name="Poliakov A."/>
            <person name="Razumovskaya J."/>
            <person name="Richardson P."/>
            <person name="Rinaldi C."/>
            <person name="Ritland K."/>
            <person name="Rouze P."/>
            <person name="Ryaboy D."/>
            <person name="Schmutz J."/>
            <person name="Schrader J."/>
            <person name="Segerman B."/>
            <person name="Shin H."/>
            <person name="Siddiqui A."/>
            <person name="Sterky F."/>
            <person name="Terry A."/>
            <person name="Tsai C.J."/>
            <person name="Uberbacher E."/>
            <person name="Unneberg P."/>
            <person name="Vahala J."/>
            <person name="Wall K."/>
            <person name="Wessler S."/>
            <person name="Yang G."/>
            <person name="Yin T."/>
            <person name="Douglas C."/>
            <person name="Marra M."/>
            <person name="Sandberg G."/>
            <person name="Van de Peer Y."/>
            <person name="Rokhsar D."/>
        </authorList>
    </citation>
    <scope>NUCLEOTIDE SEQUENCE [LARGE SCALE GENOMIC DNA]</scope>
    <source>
        <strain evidence="2">cv. Nisqually</strain>
    </source>
</reference>
<keyword evidence="2" id="KW-1185">Reference proteome</keyword>
<evidence type="ECO:0000313" key="1">
    <source>
        <dbReference type="EMBL" id="KAI9403359.1"/>
    </source>
</evidence>
<accession>A0ACC0TPQ0</accession>
<organism evidence="1 2">
    <name type="scientific">Populus trichocarpa</name>
    <name type="common">Western balsam poplar</name>
    <name type="synonym">Populus balsamifera subsp. trichocarpa</name>
    <dbReference type="NCBI Taxonomy" id="3694"/>
    <lineage>
        <taxon>Eukaryota</taxon>
        <taxon>Viridiplantae</taxon>
        <taxon>Streptophyta</taxon>
        <taxon>Embryophyta</taxon>
        <taxon>Tracheophyta</taxon>
        <taxon>Spermatophyta</taxon>
        <taxon>Magnoliopsida</taxon>
        <taxon>eudicotyledons</taxon>
        <taxon>Gunneridae</taxon>
        <taxon>Pentapetalae</taxon>
        <taxon>rosids</taxon>
        <taxon>fabids</taxon>
        <taxon>Malpighiales</taxon>
        <taxon>Salicaceae</taxon>
        <taxon>Saliceae</taxon>
        <taxon>Populus</taxon>
    </lineage>
</organism>
<name>A0ACC0TPQ0_POPTR</name>
<protein>
    <submittedName>
        <fullName evidence="1">Uncharacterized protein</fullName>
    </submittedName>
</protein>
<comment type="caution">
    <text evidence="1">The sequence shown here is derived from an EMBL/GenBank/DDBJ whole genome shotgun (WGS) entry which is preliminary data.</text>
</comment>
<dbReference type="Proteomes" id="UP000006729">
    <property type="component" value="Chromosome 1"/>
</dbReference>